<keyword evidence="7" id="KW-1185">Reference proteome</keyword>
<dbReference type="RefSeq" id="WP_267264670.1">
    <property type="nucleotide sequence ID" value="NZ_JAOVZW010000004.1"/>
</dbReference>
<dbReference type="PROSITE" id="PS01123">
    <property type="entry name" value="TNASE_1"/>
    <property type="match status" value="1"/>
</dbReference>
<gene>
    <name evidence="6" type="ORF">OF897_05420</name>
</gene>
<dbReference type="InterPro" id="IPR035437">
    <property type="entry name" value="SNase_OB-fold_sf"/>
</dbReference>
<evidence type="ECO:0000259" key="5">
    <source>
        <dbReference type="PROSITE" id="PS50830"/>
    </source>
</evidence>
<dbReference type="InterPro" id="IPR002071">
    <property type="entry name" value="Thermonucl_AS"/>
</dbReference>
<keyword evidence="2" id="KW-0255">Endonuclease</keyword>
<sequence>MYKTLILLLFPLLLFSQTKTYKVIGVKDGDTVELLMDGKPQVVRLSNIDCPEKKQPFGNNAKQFVSDLCFGKMVEVSGNGKKDRNKRLIAEIILSDGKNINKELVKNGLAWHFKKYSKDNSYDILEKQARKLKLGLWKDTNPIAPWDWRKSRKSSSPKSTNMVFSKNSSTK</sequence>
<feature type="compositionally biased region" description="Polar residues" evidence="4">
    <location>
        <begin position="160"/>
        <end position="171"/>
    </location>
</feature>
<evidence type="ECO:0000313" key="7">
    <source>
        <dbReference type="Proteomes" id="UP001073122"/>
    </source>
</evidence>
<evidence type="ECO:0000313" key="6">
    <source>
        <dbReference type="EMBL" id="MCX8523354.1"/>
    </source>
</evidence>
<evidence type="ECO:0000256" key="2">
    <source>
        <dbReference type="ARBA" id="ARBA00022759"/>
    </source>
</evidence>
<dbReference type="Pfam" id="PF00565">
    <property type="entry name" value="SNase"/>
    <property type="match status" value="1"/>
</dbReference>
<feature type="domain" description="TNase-like" evidence="5">
    <location>
        <begin position="17"/>
        <end position="139"/>
    </location>
</feature>
<evidence type="ECO:0000256" key="4">
    <source>
        <dbReference type="SAM" id="MobiDB-lite"/>
    </source>
</evidence>
<dbReference type="PROSITE" id="PS50830">
    <property type="entry name" value="TNASE_3"/>
    <property type="match status" value="1"/>
</dbReference>
<name>A0ABT3XMK2_9FLAO</name>
<dbReference type="CDD" id="cd00175">
    <property type="entry name" value="SNc"/>
    <property type="match status" value="1"/>
</dbReference>
<accession>A0ABT3XMK2</accession>
<evidence type="ECO:0000256" key="3">
    <source>
        <dbReference type="ARBA" id="ARBA00022801"/>
    </source>
</evidence>
<comment type="caution">
    <text evidence="6">The sequence shown here is derived from an EMBL/GenBank/DDBJ whole genome shotgun (WGS) entry which is preliminary data.</text>
</comment>
<dbReference type="PANTHER" id="PTHR12302:SF3">
    <property type="entry name" value="SERINE_THREONINE-PROTEIN KINASE 31"/>
    <property type="match status" value="1"/>
</dbReference>
<organism evidence="6 7">
    <name type="scientific">Chryseobacterium formosus</name>
    <dbReference type="NCBI Taxonomy" id="1537363"/>
    <lineage>
        <taxon>Bacteria</taxon>
        <taxon>Pseudomonadati</taxon>
        <taxon>Bacteroidota</taxon>
        <taxon>Flavobacteriia</taxon>
        <taxon>Flavobacteriales</taxon>
        <taxon>Weeksellaceae</taxon>
        <taxon>Chryseobacterium group</taxon>
        <taxon>Chryseobacterium</taxon>
    </lineage>
</organism>
<dbReference type="PANTHER" id="PTHR12302">
    <property type="entry name" value="EBNA2 BINDING PROTEIN P100"/>
    <property type="match status" value="1"/>
</dbReference>
<dbReference type="InterPro" id="IPR016071">
    <property type="entry name" value="Staphylococal_nuclease_OB-fold"/>
</dbReference>
<protein>
    <submittedName>
        <fullName evidence="6">Thermonuclease family protein</fullName>
    </submittedName>
</protein>
<keyword evidence="1" id="KW-0540">Nuclease</keyword>
<dbReference type="EMBL" id="JAOVZW010000004">
    <property type="protein sequence ID" value="MCX8523354.1"/>
    <property type="molecule type" value="Genomic_DNA"/>
</dbReference>
<dbReference type="Gene3D" id="2.40.50.90">
    <property type="match status" value="1"/>
</dbReference>
<reference evidence="6" key="1">
    <citation type="submission" date="2022-10" db="EMBL/GenBank/DDBJ databases">
        <title>Chryseobacterium sp. nov., a novel bacterial species.</title>
        <authorList>
            <person name="Cao Y."/>
        </authorList>
    </citation>
    <scope>NUCLEOTIDE SEQUENCE</scope>
    <source>
        <strain evidence="6">CCTCC AB2015118</strain>
    </source>
</reference>
<dbReference type="SMART" id="SM00318">
    <property type="entry name" value="SNc"/>
    <property type="match status" value="1"/>
</dbReference>
<keyword evidence="3" id="KW-0378">Hydrolase</keyword>
<proteinExistence type="predicted"/>
<dbReference type="SUPFAM" id="SSF50199">
    <property type="entry name" value="Staphylococcal nuclease"/>
    <property type="match status" value="1"/>
</dbReference>
<evidence type="ECO:0000256" key="1">
    <source>
        <dbReference type="ARBA" id="ARBA00022722"/>
    </source>
</evidence>
<feature type="region of interest" description="Disordered" evidence="4">
    <location>
        <begin position="147"/>
        <end position="171"/>
    </location>
</feature>
<dbReference type="Proteomes" id="UP001073122">
    <property type="component" value="Unassembled WGS sequence"/>
</dbReference>